<dbReference type="Pfam" id="PF02879">
    <property type="entry name" value="PGM_PMM_II"/>
    <property type="match status" value="1"/>
</dbReference>
<dbReference type="InterPro" id="IPR036900">
    <property type="entry name" value="A-D-PHexomutase_C_sf"/>
</dbReference>
<reference evidence="12 13" key="1">
    <citation type="submission" date="2019-06" db="EMBL/GenBank/DDBJ databases">
        <title>Sequencing the genomes of 1000 actinobacteria strains.</title>
        <authorList>
            <person name="Klenk H.-P."/>
        </authorList>
    </citation>
    <scope>NUCLEOTIDE SEQUENCE [LARGE SCALE GENOMIC DNA]</scope>
    <source>
        <strain evidence="12 13">DSM 41649</strain>
    </source>
</reference>
<dbReference type="GO" id="GO:0000287">
    <property type="term" value="F:magnesium ion binding"/>
    <property type="evidence" value="ECO:0007669"/>
    <property type="project" value="InterPro"/>
</dbReference>
<dbReference type="GO" id="GO:0008973">
    <property type="term" value="F:phosphopentomutase activity"/>
    <property type="evidence" value="ECO:0007669"/>
    <property type="project" value="TreeGrafter"/>
</dbReference>
<dbReference type="GO" id="GO:0006166">
    <property type="term" value="P:purine ribonucleoside salvage"/>
    <property type="evidence" value="ECO:0007669"/>
    <property type="project" value="TreeGrafter"/>
</dbReference>
<dbReference type="Pfam" id="PF02878">
    <property type="entry name" value="PGM_PMM_I"/>
    <property type="match status" value="1"/>
</dbReference>
<dbReference type="GO" id="GO:0004614">
    <property type="term" value="F:phosphoglucomutase activity"/>
    <property type="evidence" value="ECO:0007669"/>
    <property type="project" value="InterPro"/>
</dbReference>
<dbReference type="InterPro" id="IPR005844">
    <property type="entry name" value="A-D-PHexomutase_a/b/a-I"/>
</dbReference>
<protein>
    <submittedName>
        <fullName evidence="12">Phosphoglucomutase</fullName>
    </submittedName>
</protein>
<evidence type="ECO:0000256" key="5">
    <source>
        <dbReference type="ARBA" id="ARBA00022842"/>
    </source>
</evidence>
<dbReference type="PANTHER" id="PTHR45745:SF1">
    <property type="entry name" value="PHOSPHOGLUCOMUTASE 2B-RELATED"/>
    <property type="match status" value="1"/>
</dbReference>
<feature type="domain" description="Alpha-D-phosphohexomutase alpha/beta/alpha" evidence="11">
    <location>
        <begin position="322"/>
        <end position="441"/>
    </location>
</feature>
<dbReference type="InterPro" id="IPR005852">
    <property type="entry name" value="PGM_a-D-Glc-sp"/>
</dbReference>
<keyword evidence="5 7" id="KW-0460">Magnesium</keyword>
<proteinExistence type="inferred from homology"/>
<dbReference type="AlphaFoldDB" id="A0A561F189"/>
<keyword evidence="6" id="KW-0413">Isomerase</keyword>
<dbReference type="InterPro" id="IPR016055">
    <property type="entry name" value="A-D-PHexomutase_a/b/a-I/II/III"/>
</dbReference>
<evidence type="ECO:0000256" key="3">
    <source>
        <dbReference type="ARBA" id="ARBA00022553"/>
    </source>
</evidence>
<dbReference type="Gene3D" id="3.30.310.50">
    <property type="entry name" value="Alpha-D-phosphohexomutase, C-terminal domain"/>
    <property type="match status" value="1"/>
</dbReference>
<keyword evidence="13" id="KW-1185">Reference proteome</keyword>
<keyword evidence="3" id="KW-0597">Phosphoprotein</keyword>
<evidence type="ECO:0000259" key="9">
    <source>
        <dbReference type="Pfam" id="PF02878"/>
    </source>
</evidence>
<dbReference type="OrthoDB" id="9806956at2"/>
<evidence type="ECO:0000256" key="4">
    <source>
        <dbReference type="ARBA" id="ARBA00022723"/>
    </source>
</evidence>
<dbReference type="EMBL" id="VIVR01000001">
    <property type="protein sequence ID" value="TWE21627.1"/>
    <property type="molecule type" value="Genomic_DNA"/>
</dbReference>
<feature type="domain" description="Alpha-D-phosphohexomutase C-terminal" evidence="8">
    <location>
        <begin position="492"/>
        <end position="538"/>
    </location>
</feature>
<comment type="cofactor">
    <cofactor evidence="1">
        <name>Mg(2+)</name>
        <dbReference type="ChEBI" id="CHEBI:18420"/>
    </cofactor>
</comment>
<evidence type="ECO:0000259" key="11">
    <source>
        <dbReference type="Pfam" id="PF02880"/>
    </source>
</evidence>
<feature type="domain" description="Alpha-D-phosphohexomutase alpha/beta/alpha" evidence="9">
    <location>
        <begin position="40"/>
        <end position="179"/>
    </location>
</feature>
<dbReference type="SUPFAM" id="SSF55957">
    <property type="entry name" value="Phosphoglucomutase, C-terminal domain"/>
    <property type="match status" value="1"/>
</dbReference>
<evidence type="ECO:0000313" key="12">
    <source>
        <dbReference type="EMBL" id="TWE21627.1"/>
    </source>
</evidence>
<dbReference type="Gene3D" id="3.40.120.10">
    <property type="entry name" value="Alpha-D-Glucose-1,6-Bisphosphate, subunit A, domain 3"/>
    <property type="match status" value="3"/>
</dbReference>
<feature type="domain" description="Alpha-D-phosphohexomutase alpha/beta/alpha" evidence="10">
    <location>
        <begin position="211"/>
        <end position="318"/>
    </location>
</feature>
<evidence type="ECO:0000256" key="1">
    <source>
        <dbReference type="ARBA" id="ARBA00001946"/>
    </source>
</evidence>
<evidence type="ECO:0000256" key="6">
    <source>
        <dbReference type="ARBA" id="ARBA00023235"/>
    </source>
</evidence>
<dbReference type="PANTHER" id="PTHR45745">
    <property type="entry name" value="PHOSPHOMANNOMUTASE 45A"/>
    <property type="match status" value="1"/>
</dbReference>
<evidence type="ECO:0000259" key="8">
    <source>
        <dbReference type="Pfam" id="PF00408"/>
    </source>
</evidence>
<dbReference type="InterPro" id="IPR016066">
    <property type="entry name" value="A-D-PHexomutase_CS"/>
</dbReference>
<comment type="similarity">
    <text evidence="2 7">Belongs to the phosphohexose mutase family.</text>
</comment>
<evidence type="ECO:0000313" key="13">
    <source>
        <dbReference type="Proteomes" id="UP000318416"/>
    </source>
</evidence>
<evidence type="ECO:0000256" key="7">
    <source>
        <dbReference type="RuleBase" id="RU004326"/>
    </source>
</evidence>
<dbReference type="InterPro" id="IPR005845">
    <property type="entry name" value="A-D-PHexomutase_a/b/a-II"/>
</dbReference>
<dbReference type="Pfam" id="PF02880">
    <property type="entry name" value="PGM_PMM_III"/>
    <property type="match status" value="1"/>
</dbReference>
<dbReference type="InterPro" id="IPR005843">
    <property type="entry name" value="A-D-PHexomutase_C"/>
</dbReference>
<dbReference type="CDD" id="cd05801">
    <property type="entry name" value="PGM_like3"/>
    <property type="match status" value="1"/>
</dbReference>
<sequence length="549" mass="58182">MVHARAGQQAAPDDLVDVARLVTAYYSLHPDPEVPDQQVAFGTSGHRGSSLDTAFNDDHIAATTQAICEYRAAQGITGPLFLGADTHALSEPARTTALEVLAANGVTVLLDSADGYTPTPAVSHAILAHNRSSSPLDRADGIVVTPSHNPPADGGFKYNPPNGGPAGSEATGWIQNRANALIRAGLTGVHRVPYARALVAATTGRYDYLGRYTEDLPSVLDLDAVRAAGLRIGADPLGGASVAYWGRIAETHRLDLTVVNPLTDPTWRFMTLDWDGKIRMDCSSPYAMASLIGRRDEYAIATGNDADADRHGIVTPDGGLMNPNHYLAVAVDYLYRHRSEWPADAAVGKTLVSSSMIDRVAADLKRELVEVPVGFKWFVDGLVGASIAFGGEESAGASFLRRDGSVWTTDKDGILLALLASEITAVTGSTPSEYYRALTDRFGAPAYARVDAPADRTRKALLAKLSADQVTADRLAGEPITAILTEAPGNGAAIGGLKVCTENAWFAARPSGTEDVYKIYAESFHGPDHLAQVQDEARALVTQALGQAE</sequence>
<dbReference type="RefSeq" id="WP_145796663.1">
    <property type="nucleotide sequence ID" value="NZ_BAAABR010000039.1"/>
</dbReference>
<gene>
    <name evidence="12" type="ORF">FB465_6821</name>
</gene>
<dbReference type="SUPFAM" id="SSF53738">
    <property type="entry name" value="Phosphoglucomutase, first 3 domains"/>
    <property type="match status" value="3"/>
</dbReference>
<dbReference type="NCBIfam" id="TIGR01132">
    <property type="entry name" value="pgm"/>
    <property type="match status" value="1"/>
</dbReference>
<accession>A0A561F189</accession>
<keyword evidence="4 7" id="KW-0479">Metal-binding</keyword>
<comment type="caution">
    <text evidence="12">The sequence shown here is derived from an EMBL/GenBank/DDBJ whole genome shotgun (WGS) entry which is preliminary data.</text>
</comment>
<organism evidence="12 13">
    <name type="scientific">Kitasatospora atroaurantiaca</name>
    <dbReference type="NCBI Taxonomy" id="285545"/>
    <lineage>
        <taxon>Bacteria</taxon>
        <taxon>Bacillati</taxon>
        <taxon>Actinomycetota</taxon>
        <taxon>Actinomycetes</taxon>
        <taxon>Kitasatosporales</taxon>
        <taxon>Streptomycetaceae</taxon>
        <taxon>Kitasatospora</taxon>
    </lineage>
</organism>
<dbReference type="Proteomes" id="UP000318416">
    <property type="component" value="Unassembled WGS sequence"/>
</dbReference>
<evidence type="ECO:0000259" key="10">
    <source>
        <dbReference type="Pfam" id="PF02879"/>
    </source>
</evidence>
<name>A0A561F189_9ACTN</name>
<dbReference type="GO" id="GO:0005975">
    <property type="term" value="P:carbohydrate metabolic process"/>
    <property type="evidence" value="ECO:0007669"/>
    <property type="project" value="InterPro"/>
</dbReference>
<dbReference type="Pfam" id="PF00408">
    <property type="entry name" value="PGM_PMM_IV"/>
    <property type="match status" value="1"/>
</dbReference>
<dbReference type="PROSITE" id="PS00710">
    <property type="entry name" value="PGM_PMM"/>
    <property type="match status" value="1"/>
</dbReference>
<evidence type="ECO:0000256" key="2">
    <source>
        <dbReference type="ARBA" id="ARBA00010231"/>
    </source>
</evidence>
<dbReference type="InterPro" id="IPR005846">
    <property type="entry name" value="A-D-PHexomutase_a/b/a-III"/>
</dbReference>